<sequence length="221" mass="24462">MTGGTVLIAGGSPDSWPDLALLGSDVALWIGVDRGAFYALEQGLPISVAVGDFDSLNRTELAYLEKRIPEIHYSQAEKDDTDTQLALLTALEKAPAGDITLIGATGGRLDHFLSNLWLPLEERFAPVRERLVMRDMQNSIRYYSPGRYRITQEPGMTYLAFVCLTPVTKLSIHQAKYRLSEKDFVRPTSLASNEFVVGSSEFSFESGVVAVIQSRDNEKRS</sequence>
<dbReference type="GO" id="GO:0004788">
    <property type="term" value="F:thiamine diphosphokinase activity"/>
    <property type="evidence" value="ECO:0007669"/>
    <property type="project" value="UniProtKB-UniRule"/>
</dbReference>
<evidence type="ECO:0000256" key="3">
    <source>
        <dbReference type="ARBA" id="ARBA00022777"/>
    </source>
</evidence>
<keyword evidence="8" id="KW-1185">Reference proteome</keyword>
<evidence type="ECO:0000256" key="5">
    <source>
        <dbReference type="NCBIfam" id="TIGR01378"/>
    </source>
</evidence>
<dbReference type="GO" id="GO:0005524">
    <property type="term" value="F:ATP binding"/>
    <property type="evidence" value="ECO:0007669"/>
    <property type="project" value="UniProtKB-KW"/>
</dbReference>
<dbReference type="PANTHER" id="PTHR41299">
    <property type="entry name" value="THIAMINE PYROPHOSPHOKINASE"/>
    <property type="match status" value="1"/>
</dbReference>
<protein>
    <recommendedName>
        <fullName evidence="5">Thiamine diphosphokinase</fullName>
        <ecNumber evidence="5">2.7.6.2</ecNumber>
    </recommendedName>
</protein>
<feature type="domain" description="Thiamin pyrophosphokinase thiamin-binding" evidence="6">
    <location>
        <begin position="146"/>
        <end position="210"/>
    </location>
</feature>
<dbReference type="AlphaFoldDB" id="A0A430AUR4"/>
<dbReference type="GO" id="GO:0016301">
    <property type="term" value="F:kinase activity"/>
    <property type="evidence" value="ECO:0007669"/>
    <property type="project" value="UniProtKB-KW"/>
</dbReference>
<evidence type="ECO:0000256" key="4">
    <source>
        <dbReference type="ARBA" id="ARBA00022840"/>
    </source>
</evidence>
<evidence type="ECO:0000313" key="7">
    <source>
        <dbReference type="EMBL" id="RSU11797.1"/>
    </source>
</evidence>
<dbReference type="CDD" id="cd07995">
    <property type="entry name" value="TPK"/>
    <property type="match status" value="1"/>
</dbReference>
<evidence type="ECO:0000313" key="8">
    <source>
        <dbReference type="Proteomes" id="UP000286773"/>
    </source>
</evidence>
<keyword evidence="2" id="KW-0547">Nucleotide-binding</keyword>
<dbReference type="InterPro" id="IPR006282">
    <property type="entry name" value="Thi_PPkinase"/>
</dbReference>
<keyword evidence="1" id="KW-0808">Transferase</keyword>
<evidence type="ECO:0000256" key="1">
    <source>
        <dbReference type="ARBA" id="ARBA00022679"/>
    </source>
</evidence>
<evidence type="ECO:0000259" key="6">
    <source>
        <dbReference type="SMART" id="SM00983"/>
    </source>
</evidence>
<dbReference type="Gene3D" id="3.40.50.10240">
    <property type="entry name" value="Thiamin pyrophosphokinase, catalytic domain"/>
    <property type="match status" value="1"/>
</dbReference>
<reference evidence="7 8" key="1">
    <citation type="submission" date="2017-05" db="EMBL/GenBank/DDBJ databases">
        <title>Vagococcus spp. assemblies.</title>
        <authorList>
            <person name="Gulvik C.A."/>
        </authorList>
    </citation>
    <scope>NUCLEOTIDE SEQUENCE [LARGE SCALE GENOMIC DNA]</scope>
    <source>
        <strain evidence="7 8">LMG 24798</strain>
    </source>
</reference>
<dbReference type="Proteomes" id="UP000286773">
    <property type="component" value="Unassembled WGS sequence"/>
</dbReference>
<dbReference type="OrthoDB" id="9804377at2"/>
<dbReference type="Pfam" id="PF04265">
    <property type="entry name" value="TPK_B1_binding"/>
    <property type="match status" value="1"/>
</dbReference>
<dbReference type="EC" id="2.7.6.2" evidence="5"/>
<dbReference type="GO" id="GO:0009229">
    <property type="term" value="P:thiamine diphosphate biosynthetic process"/>
    <property type="evidence" value="ECO:0007669"/>
    <property type="project" value="InterPro"/>
</dbReference>
<organism evidence="7 8">
    <name type="scientific">Vagococcus acidifermentans</name>
    <dbReference type="NCBI Taxonomy" id="564710"/>
    <lineage>
        <taxon>Bacteria</taxon>
        <taxon>Bacillati</taxon>
        <taxon>Bacillota</taxon>
        <taxon>Bacilli</taxon>
        <taxon>Lactobacillales</taxon>
        <taxon>Enterococcaceae</taxon>
        <taxon>Vagococcus</taxon>
    </lineage>
</organism>
<comment type="caution">
    <text evidence="7">The sequence shown here is derived from an EMBL/GenBank/DDBJ whole genome shotgun (WGS) entry which is preliminary data.</text>
</comment>
<dbReference type="SUPFAM" id="SSF63999">
    <property type="entry name" value="Thiamin pyrophosphokinase, catalytic domain"/>
    <property type="match status" value="1"/>
</dbReference>
<dbReference type="RefSeq" id="WP_126813708.1">
    <property type="nucleotide sequence ID" value="NZ_NGKC01000007.1"/>
</dbReference>
<dbReference type="GO" id="GO:0030975">
    <property type="term" value="F:thiamine binding"/>
    <property type="evidence" value="ECO:0007669"/>
    <property type="project" value="InterPro"/>
</dbReference>
<dbReference type="InterPro" id="IPR007373">
    <property type="entry name" value="Thiamin_PyroPKinase_B1-bd"/>
</dbReference>
<name>A0A430AUR4_9ENTE</name>
<keyword evidence="3 7" id="KW-0418">Kinase</keyword>
<keyword evidence="4" id="KW-0067">ATP-binding</keyword>
<gene>
    <name evidence="7" type="ORF">CBF27_07510</name>
</gene>
<proteinExistence type="predicted"/>
<accession>A0A430AUR4</accession>
<dbReference type="PANTHER" id="PTHR41299:SF1">
    <property type="entry name" value="THIAMINE PYROPHOSPHOKINASE"/>
    <property type="match status" value="1"/>
</dbReference>
<dbReference type="InterPro" id="IPR036759">
    <property type="entry name" value="TPK_catalytic_sf"/>
</dbReference>
<dbReference type="InterPro" id="IPR053149">
    <property type="entry name" value="TPK"/>
</dbReference>
<dbReference type="InterPro" id="IPR007371">
    <property type="entry name" value="TPK_catalytic"/>
</dbReference>
<dbReference type="Pfam" id="PF04263">
    <property type="entry name" value="TPK_catalytic"/>
    <property type="match status" value="1"/>
</dbReference>
<dbReference type="SMART" id="SM00983">
    <property type="entry name" value="TPK_B1_binding"/>
    <property type="match status" value="1"/>
</dbReference>
<dbReference type="EMBL" id="NGKC01000007">
    <property type="protein sequence ID" value="RSU11797.1"/>
    <property type="molecule type" value="Genomic_DNA"/>
</dbReference>
<dbReference type="GO" id="GO:0006772">
    <property type="term" value="P:thiamine metabolic process"/>
    <property type="evidence" value="ECO:0007669"/>
    <property type="project" value="UniProtKB-UniRule"/>
</dbReference>
<dbReference type="NCBIfam" id="TIGR01378">
    <property type="entry name" value="thi_PPkinase"/>
    <property type="match status" value="1"/>
</dbReference>
<evidence type="ECO:0000256" key="2">
    <source>
        <dbReference type="ARBA" id="ARBA00022741"/>
    </source>
</evidence>